<keyword evidence="1" id="KW-1133">Transmembrane helix</keyword>
<gene>
    <name evidence="2" type="ORF">A2W18_03135</name>
</gene>
<accession>A0A1F6V4U8</accession>
<protein>
    <submittedName>
        <fullName evidence="2">Uncharacterized protein</fullName>
    </submittedName>
</protein>
<dbReference type="AlphaFoldDB" id="A0A1F6V4U8"/>
<evidence type="ECO:0000313" key="3">
    <source>
        <dbReference type="Proteomes" id="UP000179076"/>
    </source>
</evidence>
<proteinExistence type="predicted"/>
<comment type="caution">
    <text evidence="2">The sequence shown here is derived from an EMBL/GenBank/DDBJ whole genome shotgun (WGS) entry which is preliminary data.</text>
</comment>
<keyword evidence="1" id="KW-0472">Membrane</keyword>
<feature type="transmembrane region" description="Helical" evidence="1">
    <location>
        <begin position="7"/>
        <end position="27"/>
    </location>
</feature>
<feature type="transmembrane region" description="Helical" evidence="1">
    <location>
        <begin position="33"/>
        <end position="56"/>
    </location>
</feature>
<sequence length="133" mass="14644">MSFFLRYIVAYVVVAVALIGFAAYVGFTAAMGGVAWIAVVLLALWIFGYHGVALWFDYRRFGRLLGDLRAGKMNDRIEPDHVRKSIAQLAVNHGGVPSFVAGFLVQRVVTDDIARQLVAQIKAHPKIGEALKK</sequence>
<evidence type="ECO:0000313" key="2">
    <source>
        <dbReference type="EMBL" id="OGI64628.1"/>
    </source>
</evidence>
<name>A0A1F6V4U8_9PROT</name>
<dbReference type="Proteomes" id="UP000179076">
    <property type="component" value="Unassembled WGS sequence"/>
</dbReference>
<keyword evidence="1" id="KW-0812">Transmembrane</keyword>
<organism evidence="2 3">
    <name type="scientific">Candidatus Muproteobacteria bacterium RBG_16_60_9</name>
    <dbReference type="NCBI Taxonomy" id="1817755"/>
    <lineage>
        <taxon>Bacteria</taxon>
        <taxon>Pseudomonadati</taxon>
        <taxon>Pseudomonadota</taxon>
        <taxon>Candidatus Muproteobacteria</taxon>
    </lineage>
</organism>
<reference evidence="2 3" key="1">
    <citation type="journal article" date="2016" name="Nat. Commun.">
        <title>Thousands of microbial genomes shed light on interconnected biogeochemical processes in an aquifer system.</title>
        <authorList>
            <person name="Anantharaman K."/>
            <person name="Brown C.T."/>
            <person name="Hug L.A."/>
            <person name="Sharon I."/>
            <person name="Castelle C.J."/>
            <person name="Probst A.J."/>
            <person name="Thomas B.C."/>
            <person name="Singh A."/>
            <person name="Wilkins M.J."/>
            <person name="Karaoz U."/>
            <person name="Brodie E.L."/>
            <person name="Williams K.H."/>
            <person name="Hubbard S.S."/>
            <person name="Banfield J.F."/>
        </authorList>
    </citation>
    <scope>NUCLEOTIDE SEQUENCE [LARGE SCALE GENOMIC DNA]</scope>
</reference>
<evidence type="ECO:0000256" key="1">
    <source>
        <dbReference type="SAM" id="Phobius"/>
    </source>
</evidence>
<dbReference type="EMBL" id="MFSP01000128">
    <property type="protein sequence ID" value="OGI64628.1"/>
    <property type="molecule type" value="Genomic_DNA"/>
</dbReference>